<evidence type="ECO:0000313" key="4">
    <source>
        <dbReference type="Proteomes" id="UP001138894"/>
    </source>
</evidence>
<organism evidence="3 4">
    <name type="scientific">Winogradskyella luteola</name>
    <dbReference type="NCBI Taxonomy" id="2828330"/>
    <lineage>
        <taxon>Bacteria</taxon>
        <taxon>Pseudomonadati</taxon>
        <taxon>Bacteroidota</taxon>
        <taxon>Flavobacteriia</taxon>
        <taxon>Flavobacteriales</taxon>
        <taxon>Flavobacteriaceae</taxon>
        <taxon>Winogradskyella</taxon>
    </lineage>
</organism>
<dbReference type="EMBL" id="JAGSPD010000007">
    <property type="protein sequence ID" value="MBV7269479.1"/>
    <property type="molecule type" value="Genomic_DNA"/>
</dbReference>
<feature type="domain" description="DUF3857" evidence="1">
    <location>
        <begin position="56"/>
        <end position="201"/>
    </location>
</feature>
<dbReference type="RefSeq" id="WP_218546208.1">
    <property type="nucleotide sequence ID" value="NZ_JAGSPD010000007.1"/>
</dbReference>
<dbReference type="Pfam" id="PF12969">
    <property type="entry name" value="DUF3857"/>
    <property type="match status" value="1"/>
</dbReference>
<feature type="domain" description="DUF3858" evidence="2">
    <location>
        <begin position="555"/>
        <end position="630"/>
    </location>
</feature>
<name>A0A9X1F8V2_9FLAO</name>
<dbReference type="InterPro" id="IPR024618">
    <property type="entry name" value="DUF3857"/>
</dbReference>
<dbReference type="Pfam" id="PF12970">
    <property type="entry name" value="DUF3858"/>
    <property type="match status" value="1"/>
</dbReference>
<dbReference type="AlphaFoldDB" id="A0A9X1F8V2"/>
<keyword evidence="4" id="KW-1185">Reference proteome</keyword>
<dbReference type="InterPro" id="IPR024544">
    <property type="entry name" value="DUF3858"/>
</dbReference>
<proteinExistence type="predicted"/>
<protein>
    <submittedName>
        <fullName evidence="3">DUF3857 domain-containing protein</fullName>
    </submittedName>
</protein>
<evidence type="ECO:0000313" key="3">
    <source>
        <dbReference type="EMBL" id="MBV7269479.1"/>
    </source>
</evidence>
<dbReference type="Proteomes" id="UP001138894">
    <property type="component" value="Unassembled WGS sequence"/>
</dbReference>
<evidence type="ECO:0000259" key="1">
    <source>
        <dbReference type="Pfam" id="PF12969"/>
    </source>
</evidence>
<accession>A0A9X1F8V2</accession>
<sequence>MPHKKPILSIFLILIAYCSFSQEESLYDSSTIPPELMTKANAVVRFNDVLIEIESNDRMKITEKRIVTVLNEQGNLATQAYSGYDRYNKIKKIGARIFNAEGEEIKKIKRRDFIDHSAVDGGTLYSDSRVVAMAYDPVSYPYTVEFICETETSNTAAIPTWRPLTSYYVSVQKDSYRLVDKASLGLRYKEKNLDELELKKSNTASSLQYLLQNAKPLAPESLSPSLYKMIPQVMVAVESFSFYGVEGKAKNWKEFGDWVYNALLSGRNEITEETKQEVLDMTSNIEDPVEKAKQIFEYVQNNTRYISVQVGIGGVQPIPALEVDELKYGDCKGLTNYTQSLLEVAGVESYYSIVEAGTDPIDLEDDFASLEQGNHIILAIPHEDDMLWLDCTSQIHPFNFIGDFTDNRNVLIVKPDSSEIVKTTIYPDSLNYQLTQADIKFDSYGGIIAHVTRKTEGLRYDNRFSIERQSDKDVINFYKKNWGYINDLMVDKYKFHNDKTHIEFTETLDVSAQNYTTQTGDRILFKPNALNQNTYVPNRYRNRKSPVDITRGYLDEDVFIFVIPKNYEIEAMPDNVEIKNKFGEYSFTVRQEEGKLIYKRKLLIKKGEYPKTDYEDYRSFRKKVSKNDNSKIVLKAIN</sequence>
<gene>
    <name evidence="3" type="ORF">KCG49_09805</name>
</gene>
<comment type="caution">
    <text evidence="3">The sequence shown here is derived from an EMBL/GenBank/DDBJ whole genome shotgun (WGS) entry which is preliminary data.</text>
</comment>
<reference evidence="3" key="1">
    <citation type="submission" date="2021-04" db="EMBL/GenBank/DDBJ databases">
        <authorList>
            <person name="Pira H."/>
            <person name="Risdian C."/>
            <person name="Wink J."/>
        </authorList>
    </citation>
    <scope>NUCLEOTIDE SEQUENCE</scope>
    <source>
        <strain evidence="3">WHY3</strain>
    </source>
</reference>
<evidence type="ECO:0000259" key="2">
    <source>
        <dbReference type="Pfam" id="PF12970"/>
    </source>
</evidence>